<proteinExistence type="predicted"/>
<accession>A0ABX4D7S8</accession>
<evidence type="ECO:0000313" key="2">
    <source>
        <dbReference type="Proteomes" id="UP000198319"/>
    </source>
</evidence>
<dbReference type="Proteomes" id="UP000198319">
    <property type="component" value="Unassembled WGS sequence"/>
</dbReference>
<name>A0ABX4D7S8_9FLAO</name>
<dbReference type="EMBL" id="MUHG01000017">
    <property type="protein sequence ID" value="OXB19929.1"/>
    <property type="molecule type" value="Genomic_DNA"/>
</dbReference>
<organism evidence="1 2">
    <name type="scientific">Flavobacterium tructae</name>
    <dbReference type="NCBI Taxonomy" id="1114873"/>
    <lineage>
        <taxon>Bacteria</taxon>
        <taxon>Pseudomonadati</taxon>
        <taxon>Bacteroidota</taxon>
        <taxon>Flavobacteriia</taxon>
        <taxon>Flavobacteriales</taxon>
        <taxon>Flavobacteriaceae</taxon>
        <taxon>Flavobacterium</taxon>
    </lineage>
</organism>
<evidence type="ECO:0000313" key="1">
    <source>
        <dbReference type="EMBL" id="OXB19929.1"/>
    </source>
</evidence>
<keyword evidence="2" id="KW-1185">Reference proteome</keyword>
<protein>
    <submittedName>
        <fullName evidence="1">Uncharacterized protein</fullName>
    </submittedName>
</protein>
<comment type="caution">
    <text evidence="1">The sequence shown here is derived from an EMBL/GenBank/DDBJ whole genome shotgun (WGS) entry which is preliminary data.</text>
</comment>
<reference evidence="1 2" key="1">
    <citation type="submission" date="2016-11" db="EMBL/GenBank/DDBJ databases">
        <title>Whole genomes of Flavobacteriaceae.</title>
        <authorList>
            <person name="Stine C."/>
            <person name="Li C."/>
            <person name="Tadesse D."/>
        </authorList>
    </citation>
    <scope>NUCLEOTIDE SEQUENCE [LARGE SCALE GENOMIC DNA]</scope>
    <source>
        <strain evidence="1 2">ATCC BAA-2541</strain>
    </source>
</reference>
<gene>
    <name evidence="1" type="ORF">B0A71_10895</name>
</gene>
<sequence length="71" mass="8216">MIILIDSACTMLLLRLFQSNEFQIIQSESQTINQMLFKKDSEKLLFQSLQYLTPHPQKHSEPCRNLCGLCG</sequence>